<dbReference type="FunFam" id="1.20.1250.20:FF:000044">
    <property type="entry name" value="Hexose transporter Hxt3p"/>
    <property type="match status" value="1"/>
</dbReference>
<gene>
    <name evidence="11" type="ORF">DNG_06874</name>
</gene>
<proteinExistence type="inferred from homology"/>
<feature type="region of interest" description="Disordered" evidence="8">
    <location>
        <begin position="1"/>
        <end position="29"/>
    </location>
</feature>
<feature type="compositionally biased region" description="Basic and acidic residues" evidence="8">
    <location>
        <begin position="1"/>
        <end position="17"/>
    </location>
</feature>
<name>A0AAE8N0G4_9PEZI</name>
<dbReference type="InterPro" id="IPR036259">
    <property type="entry name" value="MFS_trans_sf"/>
</dbReference>
<comment type="subcellular location">
    <subcellularLocation>
        <location evidence="1">Membrane</location>
        <topology evidence="1">Multi-pass membrane protein</topology>
    </subcellularLocation>
</comment>
<evidence type="ECO:0000313" key="12">
    <source>
        <dbReference type="Proteomes" id="UP001187682"/>
    </source>
</evidence>
<feature type="transmembrane region" description="Helical" evidence="9">
    <location>
        <begin position="122"/>
        <end position="139"/>
    </location>
</feature>
<evidence type="ECO:0000259" key="10">
    <source>
        <dbReference type="PROSITE" id="PS50850"/>
    </source>
</evidence>
<feature type="transmembrane region" description="Helical" evidence="9">
    <location>
        <begin position="341"/>
        <end position="359"/>
    </location>
</feature>
<evidence type="ECO:0000256" key="7">
    <source>
        <dbReference type="RuleBase" id="RU003346"/>
    </source>
</evidence>
<dbReference type="GO" id="GO:0005351">
    <property type="term" value="F:carbohydrate:proton symporter activity"/>
    <property type="evidence" value="ECO:0007669"/>
    <property type="project" value="TreeGrafter"/>
</dbReference>
<organism evidence="11 12">
    <name type="scientific">Cephalotrichum gorgonifer</name>
    <dbReference type="NCBI Taxonomy" id="2041049"/>
    <lineage>
        <taxon>Eukaryota</taxon>
        <taxon>Fungi</taxon>
        <taxon>Dikarya</taxon>
        <taxon>Ascomycota</taxon>
        <taxon>Pezizomycotina</taxon>
        <taxon>Sordariomycetes</taxon>
        <taxon>Hypocreomycetidae</taxon>
        <taxon>Microascales</taxon>
        <taxon>Microascaceae</taxon>
        <taxon>Cephalotrichum</taxon>
    </lineage>
</organism>
<keyword evidence="5 9" id="KW-1133">Transmembrane helix</keyword>
<keyword evidence="12" id="KW-1185">Reference proteome</keyword>
<feature type="transmembrane region" description="Helical" evidence="9">
    <location>
        <begin position="401"/>
        <end position="427"/>
    </location>
</feature>
<dbReference type="GO" id="GO:0016020">
    <property type="term" value="C:membrane"/>
    <property type="evidence" value="ECO:0007669"/>
    <property type="project" value="UniProtKB-SubCell"/>
</dbReference>
<dbReference type="AlphaFoldDB" id="A0AAE8N0G4"/>
<evidence type="ECO:0000256" key="1">
    <source>
        <dbReference type="ARBA" id="ARBA00004141"/>
    </source>
</evidence>
<evidence type="ECO:0000256" key="8">
    <source>
        <dbReference type="SAM" id="MobiDB-lite"/>
    </source>
</evidence>
<feature type="region of interest" description="Disordered" evidence="8">
    <location>
        <begin position="516"/>
        <end position="536"/>
    </location>
</feature>
<evidence type="ECO:0000256" key="3">
    <source>
        <dbReference type="ARBA" id="ARBA00022448"/>
    </source>
</evidence>
<dbReference type="InterPro" id="IPR003663">
    <property type="entry name" value="Sugar/inositol_transpt"/>
</dbReference>
<feature type="compositionally biased region" description="Polar residues" evidence="8">
    <location>
        <begin position="19"/>
        <end position="29"/>
    </location>
</feature>
<evidence type="ECO:0000256" key="5">
    <source>
        <dbReference type="ARBA" id="ARBA00022989"/>
    </source>
</evidence>
<dbReference type="Proteomes" id="UP001187682">
    <property type="component" value="Unassembled WGS sequence"/>
</dbReference>
<reference evidence="11" key="1">
    <citation type="submission" date="2018-03" db="EMBL/GenBank/DDBJ databases">
        <authorList>
            <person name="Guldener U."/>
        </authorList>
    </citation>
    <scope>NUCLEOTIDE SEQUENCE</scope>
</reference>
<feature type="transmembrane region" description="Helical" evidence="9">
    <location>
        <begin position="366"/>
        <end position="389"/>
    </location>
</feature>
<comment type="similarity">
    <text evidence="2 7">Belongs to the major facilitator superfamily. Sugar transporter (TC 2.A.1.1) family.</text>
</comment>
<evidence type="ECO:0000256" key="4">
    <source>
        <dbReference type="ARBA" id="ARBA00022692"/>
    </source>
</evidence>
<dbReference type="InterPro" id="IPR005828">
    <property type="entry name" value="MFS_sugar_transport-like"/>
</dbReference>
<dbReference type="Gene3D" id="1.20.1250.20">
    <property type="entry name" value="MFS general substrate transporter like domains"/>
    <property type="match status" value="1"/>
</dbReference>
<feature type="compositionally biased region" description="Basic and acidic residues" evidence="8">
    <location>
        <begin position="516"/>
        <end position="525"/>
    </location>
</feature>
<dbReference type="PANTHER" id="PTHR48022">
    <property type="entry name" value="PLASTIDIC GLUCOSE TRANSPORTER 4"/>
    <property type="match status" value="1"/>
</dbReference>
<dbReference type="Pfam" id="PF00083">
    <property type="entry name" value="Sugar_tr"/>
    <property type="match status" value="1"/>
</dbReference>
<dbReference type="InterPro" id="IPR050360">
    <property type="entry name" value="MFS_Sugar_Transporters"/>
</dbReference>
<feature type="transmembrane region" description="Helical" evidence="9">
    <location>
        <begin position="215"/>
        <end position="234"/>
    </location>
</feature>
<evidence type="ECO:0000256" key="2">
    <source>
        <dbReference type="ARBA" id="ARBA00010992"/>
    </source>
</evidence>
<feature type="domain" description="Major facilitator superfamily (MFS) profile" evidence="10">
    <location>
        <begin position="46"/>
        <end position="492"/>
    </location>
</feature>
<dbReference type="PROSITE" id="PS00217">
    <property type="entry name" value="SUGAR_TRANSPORT_2"/>
    <property type="match status" value="1"/>
</dbReference>
<protein>
    <submittedName>
        <fullName evidence="11">Probable low-affinity hexose transporter HXT3</fullName>
    </submittedName>
</protein>
<feature type="transmembrane region" description="Helical" evidence="9">
    <location>
        <begin position="176"/>
        <end position="195"/>
    </location>
</feature>
<feature type="transmembrane region" description="Helical" evidence="9">
    <location>
        <begin position="467"/>
        <end position="489"/>
    </location>
</feature>
<dbReference type="EMBL" id="ONZQ02000009">
    <property type="protein sequence ID" value="SPO04191.1"/>
    <property type="molecule type" value="Genomic_DNA"/>
</dbReference>
<evidence type="ECO:0000256" key="9">
    <source>
        <dbReference type="SAM" id="Phobius"/>
    </source>
</evidence>
<dbReference type="PROSITE" id="PS50850">
    <property type="entry name" value="MFS"/>
    <property type="match status" value="1"/>
</dbReference>
<keyword evidence="6 9" id="KW-0472">Membrane</keyword>
<feature type="transmembrane region" description="Helical" evidence="9">
    <location>
        <begin position="41"/>
        <end position="70"/>
    </location>
</feature>
<dbReference type="InterPro" id="IPR005829">
    <property type="entry name" value="Sugar_transporter_CS"/>
</dbReference>
<comment type="caution">
    <text evidence="11">The sequence shown here is derived from an EMBL/GenBank/DDBJ whole genome shotgun (WGS) entry which is preliminary data.</text>
</comment>
<dbReference type="PANTHER" id="PTHR48022:SF92">
    <property type="entry name" value="LOW AFFINITY GLUCOSE TRANSPORTER MSTE"/>
    <property type="match status" value="1"/>
</dbReference>
<dbReference type="SUPFAM" id="SSF103473">
    <property type="entry name" value="MFS general substrate transporter"/>
    <property type="match status" value="1"/>
</dbReference>
<dbReference type="PRINTS" id="PR00171">
    <property type="entry name" value="SUGRTRNSPORT"/>
</dbReference>
<feature type="transmembrane region" description="Helical" evidence="9">
    <location>
        <begin position="145"/>
        <end position="169"/>
    </location>
</feature>
<feature type="transmembrane region" description="Helical" evidence="9">
    <location>
        <begin position="439"/>
        <end position="461"/>
    </location>
</feature>
<keyword evidence="4 9" id="KW-0812">Transmembrane</keyword>
<feature type="compositionally biased region" description="Polar residues" evidence="8">
    <location>
        <begin position="526"/>
        <end position="536"/>
    </location>
</feature>
<accession>A0AAE8N0G4</accession>
<keyword evidence="3 7" id="KW-0813">Transport</keyword>
<feature type="transmembrane region" description="Helical" evidence="9">
    <location>
        <begin position="90"/>
        <end position="110"/>
    </location>
</feature>
<dbReference type="CDD" id="cd17356">
    <property type="entry name" value="MFS_HXT"/>
    <property type="match status" value="1"/>
</dbReference>
<evidence type="ECO:0000256" key="6">
    <source>
        <dbReference type="ARBA" id="ARBA00023136"/>
    </source>
</evidence>
<sequence length="536" mass="58477">MAFKKKETHAQQSEDVRNAPSSELENAQDTTSAAAGEKITFYAVFLGAVASIGGFMFGYVSGQISGFFLMQDYARRFGEAQPDGSFTFSATRQGTIVGMLSAGCLIGALISGKLADTFGRRLAISGAATFACIGNIVEISSETVWAQYAVGRGLTGISIGALSVLVPMYQSESSPAIIRGVLVTCYQLFVTLGIWTAEMVDWGTESRTNSASWRIPNGLGFLWALILGVGILFLPESPRYAYRKGHIDQARHTIARLAGLEPNAPSVNKEIAEIEAKLSEEKGAASTKWHDIFTADRMFYRTVLGIVLQAGQQLTGANYFFYYGTTAFKATGLSNSYVTQLILGSVNVVCTIFGVYFIHKVGRRKALVGGALWMMACFFVFAFVGHFALDEANPMATPRAGSVLIAFSCLAIAAFAITWGPLVWAVVAELYPSQYRARCMALATASNWLFNFLISFFTRFITDKIDYLYGLVFAGCCAALAVIVFFFLIESKGRTLEDIDTMYVHRVNPITSAKWHPDMKEKSSSSEDGLTSNRWD</sequence>
<dbReference type="InterPro" id="IPR020846">
    <property type="entry name" value="MFS_dom"/>
</dbReference>
<feature type="transmembrane region" description="Helical" evidence="9">
    <location>
        <begin position="298"/>
        <end position="321"/>
    </location>
</feature>
<dbReference type="NCBIfam" id="TIGR00879">
    <property type="entry name" value="SP"/>
    <property type="match status" value="1"/>
</dbReference>
<evidence type="ECO:0000313" key="11">
    <source>
        <dbReference type="EMBL" id="SPO04191.1"/>
    </source>
</evidence>